<name>A0A9X9Q7Y9_GULGU</name>
<organism evidence="2 3">
    <name type="scientific">Gulo gulo</name>
    <name type="common">Wolverine</name>
    <name type="synonym">Gluton</name>
    <dbReference type="NCBI Taxonomy" id="48420"/>
    <lineage>
        <taxon>Eukaryota</taxon>
        <taxon>Metazoa</taxon>
        <taxon>Chordata</taxon>
        <taxon>Craniata</taxon>
        <taxon>Vertebrata</taxon>
        <taxon>Euteleostomi</taxon>
        <taxon>Mammalia</taxon>
        <taxon>Eutheria</taxon>
        <taxon>Laurasiatheria</taxon>
        <taxon>Carnivora</taxon>
        <taxon>Caniformia</taxon>
        <taxon>Musteloidea</taxon>
        <taxon>Mustelidae</taxon>
        <taxon>Guloninae</taxon>
        <taxon>Gulo</taxon>
    </lineage>
</organism>
<accession>A0A9X9Q7Y9</accession>
<feature type="compositionally biased region" description="Basic and acidic residues" evidence="1">
    <location>
        <begin position="25"/>
        <end position="37"/>
    </location>
</feature>
<evidence type="ECO:0000256" key="1">
    <source>
        <dbReference type="SAM" id="MobiDB-lite"/>
    </source>
</evidence>
<keyword evidence="3" id="KW-1185">Reference proteome</keyword>
<dbReference type="EMBL" id="CYRY02043907">
    <property type="protein sequence ID" value="VCX38588.1"/>
    <property type="molecule type" value="Genomic_DNA"/>
</dbReference>
<protein>
    <submittedName>
        <fullName evidence="2">Uncharacterized protein</fullName>
    </submittedName>
</protein>
<dbReference type="Proteomes" id="UP000269945">
    <property type="component" value="Unassembled WGS sequence"/>
</dbReference>
<comment type="caution">
    <text evidence="2">The sequence shown here is derived from an EMBL/GenBank/DDBJ whole genome shotgun (WGS) entry which is preliminary data.</text>
</comment>
<dbReference type="AlphaFoldDB" id="A0A9X9Q7Y9"/>
<reference evidence="2 3" key="1">
    <citation type="submission" date="2018-10" db="EMBL/GenBank/DDBJ databases">
        <authorList>
            <person name="Ekblom R."/>
            <person name="Jareborg N."/>
        </authorList>
    </citation>
    <scope>NUCLEOTIDE SEQUENCE [LARGE SCALE GENOMIC DNA]</scope>
    <source>
        <tissue evidence="2">Muscle</tissue>
    </source>
</reference>
<feature type="region of interest" description="Disordered" evidence="1">
    <location>
        <begin position="1"/>
        <end position="44"/>
    </location>
</feature>
<evidence type="ECO:0000313" key="2">
    <source>
        <dbReference type="EMBL" id="VCX38588.1"/>
    </source>
</evidence>
<evidence type="ECO:0000313" key="3">
    <source>
        <dbReference type="Proteomes" id="UP000269945"/>
    </source>
</evidence>
<sequence length="44" mass="4747">MAQEPQVMGQDVPVTLDLPSVTRPQDGKQAQRQEAGMHQEGNGS</sequence>
<gene>
    <name evidence="2" type="ORF">BN2614_LOCUS2</name>
</gene>
<proteinExistence type="predicted"/>